<dbReference type="InterPro" id="IPR050768">
    <property type="entry name" value="UPF0353/GerABKA_families"/>
</dbReference>
<keyword evidence="1" id="KW-1003">Cell membrane</keyword>
<gene>
    <name evidence="9" type="ORF">DSLASN_23630</name>
</gene>
<feature type="compositionally biased region" description="Basic and acidic residues" evidence="6">
    <location>
        <begin position="569"/>
        <end position="579"/>
    </location>
</feature>
<dbReference type="PROSITE" id="PS50005">
    <property type="entry name" value="TPR"/>
    <property type="match status" value="2"/>
</dbReference>
<dbReference type="EMBL" id="AP024488">
    <property type="protein sequence ID" value="BCS96731.1"/>
    <property type="molecule type" value="Genomic_DNA"/>
</dbReference>
<organism evidence="9 10">
    <name type="scientific">Desulfoluna limicola</name>
    <dbReference type="NCBI Taxonomy" id="2810562"/>
    <lineage>
        <taxon>Bacteria</taxon>
        <taxon>Pseudomonadati</taxon>
        <taxon>Thermodesulfobacteriota</taxon>
        <taxon>Desulfobacteria</taxon>
        <taxon>Desulfobacterales</taxon>
        <taxon>Desulfolunaceae</taxon>
        <taxon>Desulfoluna</taxon>
    </lineage>
</organism>
<evidence type="ECO:0000313" key="10">
    <source>
        <dbReference type="Proteomes" id="UP001320148"/>
    </source>
</evidence>
<dbReference type="InterPro" id="IPR002035">
    <property type="entry name" value="VWF_A"/>
</dbReference>
<dbReference type="Pfam" id="PF13519">
    <property type="entry name" value="VWA_2"/>
    <property type="match status" value="1"/>
</dbReference>
<dbReference type="SUPFAM" id="SSF53300">
    <property type="entry name" value="vWA-like"/>
    <property type="match status" value="1"/>
</dbReference>
<feature type="transmembrane region" description="Helical" evidence="7">
    <location>
        <begin position="6"/>
        <end position="27"/>
    </location>
</feature>
<accession>A0ABM7PGQ3</accession>
<dbReference type="Proteomes" id="UP001320148">
    <property type="component" value="Chromosome"/>
</dbReference>
<keyword evidence="3 7" id="KW-1133">Transmembrane helix</keyword>
<dbReference type="Pfam" id="PF13174">
    <property type="entry name" value="TPR_6"/>
    <property type="match status" value="1"/>
</dbReference>
<dbReference type="SMART" id="SM00327">
    <property type="entry name" value="VWA"/>
    <property type="match status" value="1"/>
</dbReference>
<dbReference type="Gene3D" id="3.40.50.410">
    <property type="entry name" value="von Willebrand factor, type A domain"/>
    <property type="match status" value="1"/>
</dbReference>
<feature type="transmembrane region" description="Helical" evidence="7">
    <location>
        <begin position="58"/>
        <end position="79"/>
    </location>
</feature>
<keyword evidence="5" id="KW-0802">TPR repeat</keyword>
<evidence type="ECO:0000256" key="1">
    <source>
        <dbReference type="ARBA" id="ARBA00022475"/>
    </source>
</evidence>
<keyword evidence="4 7" id="KW-0472">Membrane</keyword>
<feature type="repeat" description="TPR" evidence="5">
    <location>
        <begin position="385"/>
        <end position="418"/>
    </location>
</feature>
<evidence type="ECO:0000256" key="2">
    <source>
        <dbReference type="ARBA" id="ARBA00022692"/>
    </source>
</evidence>
<keyword evidence="2 7" id="KW-0812">Transmembrane</keyword>
<feature type="compositionally biased region" description="Low complexity" evidence="6">
    <location>
        <begin position="491"/>
        <end position="525"/>
    </location>
</feature>
<evidence type="ECO:0000256" key="6">
    <source>
        <dbReference type="SAM" id="MobiDB-lite"/>
    </source>
</evidence>
<dbReference type="InterPro" id="IPR019734">
    <property type="entry name" value="TPR_rpt"/>
</dbReference>
<sequence length="609" mass="67204">MTFADIHMLYLIWLVPVVVALFVWGAVRRRRILSTFASGRSQESILPEQTTFRRRVKATLMVLSVLFLILALAGPRYGYVWQEVERKGVDIIVALDCSKSMLAEDVKPSRLERAKREIIDLLAMLEGDRIGLVAFAGEAFLQCPLTLDYGSFNIFLEALSPDYLPVGGTDLEGALRVSMDAFKAEEATDKAIILITDGESTEGTPEEVSKKAAEMGVKIFTIGVGSKEGVPVPDPSGGFKKNRDGSILLSKLDAATLKRMAAMTGGGFVRSVAGDMDLDAIYTQGIRKTMEARALESSRKKVWENRYQWFLGLSIVCLFFSLGLGDAKKNGVAVILALFVLMPHPAQALDLASSLEKGVKAFDSADYEGALTHFIDAQLEDPDNPEIDFNIGTAYYRLGKFEEAAESFERAATSEKKELRGKGLYNLGNSRFKKGDLEKAIETWKTLLKETPEDRKIAENLDFAKKKLEEMKNQQQDQQGDGDQKEKQDGDQQQNQDQQGSQGNQDQQKDQSQQGQDQQQPSGGEESQDETSDRQPPPPSPEAGEEAPSEAQGATGDQEQPEEAAGDQAEAKPGDEEMQKAASVLNRLKDKPGGAMMRRAEKRRVEKDW</sequence>
<dbReference type="Gene3D" id="1.25.40.10">
    <property type="entry name" value="Tetratricopeptide repeat domain"/>
    <property type="match status" value="1"/>
</dbReference>
<feature type="region of interest" description="Disordered" evidence="6">
    <location>
        <begin position="470"/>
        <end position="609"/>
    </location>
</feature>
<dbReference type="InterPro" id="IPR036465">
    <property type="entry name" value="vWFA_dom_sf"/>
</dbReference>
<evidence type="ECO:0000256" key="3">
    <source>
        <dbReference type="ARBA" id="ARBA00022989"/>
    </source>
</evidence>
<dbReference type="Pfam" id="PF13432">
    <property type="entry name" value="TPR_16"/>
    <property type="match status" value="1"/>
</dbReference>
<dbReference type="PANTHER" id="PTHR22550">
    <property type="entry name" value="SPORE GERMINATION PROTEIN"/>
    <property type="match status" value="1"/>
</dbReference>
<dbReference type="PANTHER" id="PTHR22550:SF5">
    <property type="entry name" value="LEUCINE ZIPPER PROTEIN 4"/>
    <property type="match status" value="1"/>
</dbReference>
<dbReference type="SUPFAM" id="SSF48452">
    <property type="entry name" value="TPR-like"/>
    <property type="match status" value="1"/>
</dbReference>
<dbReference type="SMART" id="SM00028">
    <property type="entry name" value="TPR"/>
    <property type="match status" value="3"/>
</dbReference>
<evidence type="ECO:0000313" key="9">
    <source>
        <dbReference type="EMBL" id="BCS96731.1"/>
    </source>
</evidence>
<dbReference type="RefSeq" id="WP_236893019.1">
    <property type="nucleotide sequence ID" value="NZ_AP024488.1"/>
</dbReference>
<dbReference type="PROSITE" id="PS50293">
    <property type="entry name" value="TPR_REGION"/>
    <property type="match status" value="1"/>
</dbReference>
<keyword evidence="10" id="KW-1185">Reference proteome</keyword>
<dbReference type="PROSITE" id="PS50234">
    <property type="entry name" value="VWFA"/>
    <property type="match status" value="1"/>
</dbReference>
<name>A0ABM7PGQ3_9BACT</name>
<evidence type="ECO:0000259" key="8">
    <source>
        <dbReference type="PROSITE" id="PS50234"/>
    </source>
</evidence>
<feature type="domain" description="VWFA" evidence="8">
    <location>
        <begin position="90"/>
        <end position="290"/>
    </location>
</feature>
<proteinExistence type="predicted"/>
<evidence type="ECO:0000256" key="7">
    <source>
        <dbReference type="SAM" id="Phobius"/>
    </source>
</evidence>
<reference evidence="9 10" key="1">
    <citation type="submission" date="2021-02" db="EMBL/GenBank/DDBJ databases">
        <title>Complete genome of Desulfoluna sp. strain ASN36.</title>
        <authorList>
            <person name="Takahashi A."/>
            <person name="Kojima H."/>
            <person name="Fukui M."/>
        </authorList>
    </citation>
    <scope>NUCLEOTIDE SEQUENCE [LARGE SCALE GENOMIC DNA]</scope>
    <source>
        <strain evidence="9 10">ASN36</strain>
    </source>
</reference>
<evidence type="ECO:0000256" key="5">
    <source>
        <dbReference type="PROSITE-ProRule" id="PRU00339"/>
    </source>
</evidence>
<feature type="repeat" description="TPR" evidence="5">
    <location>
        <begin position="421"/>
        <end position="454"/>
    </location>
</feature>
<evidence type="ECO:0000256" key="4">
    <source>
        <dbReference type="ARBA" id="ARBA00023136"/>
    </source>
</evidence>
<protein>
    <recommendedName>
        <fullName evidence="8">VWFA domain-containing protein</fullName>
    </recommendedName>
</protein>
<dbReference type="InterPro" id="IPR011990">
    <property type="entry name" value="TPR-like_helical_dom_sf"/>
</dbReference>